<dbReference type="RefSeq" id="WP_281765806.1">
    <property type="nucleotide sequence ID" value="NZ_BRVO01000003.1"/>
</dbReference>
<evidence type="ECO:0008006" key="7">
    <source>
        <dbReference type="Google" id="ProtNLM"/>
    </source>
</evidence>
<evidence type="ECO:0000256" key="3">
    <source>
        <dbReference type="PROSITE-ProRule" id="PRU00339"/>
    </source>
</evidence>
<dbReference type="PANTHER" id="PTHR44858">
    <property type="entry name" value="TETRATRICOPEPTIDE REPEAT PROTEIN 6"/>
    <property type="match status" value="1"/>
</dbReference>
<evidence type="ECO:0000256" key="4">
    <source>
        <dbReference type="SAM" id="SignalP"/>
    </source>
</evidence>
<name>A0ABQ5MLA3_9FLAO</name>
<dbReference type="PANTHER" id="PTHR44858:SF1">
    <property type="entry name" value="UDP-N-ACETYLGLUCOSAMINE--PEPTIDE N-ACETYLGLUCOSAMINYLTRANSFERASE SPINDLY-RELATED"/>
    <property type="match status" value="1"/>
</dbReference>
<gene>
    <name evidence="5" type="ORF">Y10_25420</name>
</gene>
<proteinExistence type="predicted"/>
<feature type="signal peptide" evidence="4">
    <location>
        <begin position="1"/>
        <end position="20"/>
    </location>
</feature>
<evidence type="ECO:0000313" key="5">
    <source>
        <dbReference type="EMBL" id="GLB50174.1"/>
    </source>
</evidence>
<comment type="caution">
    <text evidence="5">The sequence shown here is derived from an EMBL/GenBank/DDBJ whole genome shotgun (WGS) entry which is preliminary data.</text>
</comment>
<protein>
    <recommendedName>
        <fullName evidence="7">Tetratricopeptide repeat protein</fullName>
    </recommendedName>
</protein>
<sequence>MKRLIFIFLFLILASGQAQSNGKADALIKKAILLMDNGSIDESIEVLEKAKKADPRNPVVLYEMGYAYYLSGNYEMAVKKVQDAITFHEVSDIYYQLLGNSYDLLGQPDSAITSYAMGIEKFPDSGRLYYESGVVKYGQKLYNDAIDFWEKGIKAEPQYPSNYYMLTKTFTGSKEKIWVLLYGEMFMNLEPGTERTSEISRILYDTYKNIYVQKNDSEGEFKLTEKGFTINVTDKDLDKIKEGGKLLPFEGEYALVFARAGTELMNQINLRTIVQTRKQFLKEWYGEEKHDLDFPNSLLWYQKQLLDKSYFESYSYWLLGEGDYEGFEAWLEANKVKYDKFIAFFTDDKLLLNTDDKFSRPDYFR</sequence>
<evidence type="ECO:0000256" key="2">
    <source>
        <dbReference type="ARBA" id="ARBA00022803"/>
    </source>
</evidence>
<feature type="repeat" description="TPR" evidence="3">
    <location>
        <begin position="58"/>
        <end position="91"/>
    </location>
</feature>
<keyword evidence="1" id="KW-0677">Repeat</keyword>
<feature type="chain" id="PRO_5046260521" description="Tetratricopeptide repeat protein" evidence="4">
    <location>
        <begin position="21"/>
        <end position="365"/>
    </location>
</feature>
<dbReference type="PROSITE" id="PS50005">
    <property type="entry name" value="TPR"/>
    <property type="match status" value="2"/>
</dbReference>
<dbReference type="Pfam" id="PF13414">
    <property type="entry name" value="TPR_11"/>
    <property type="match status" value="1"/>
</dbReference>
<dbReference type="Pfam" id="PF13174">
    <property type="entry name" value="TPR_6"/>
    <property type="match status" value="1"/>
</dbReference>
<dbReference type="InterPro" id="IPR011990">
    <property type="entry name" value="TPR-like_helical_dom_sf"/>
</dbReference>
<dbReference type="EMBL" id="BRVO01000003">
    <property type="protein sequence ID" value="GLB50174.1"/>
    <property type="molecule type" value="Genomic_DNA"/>
</dbReference>
<dbReference type="InterPro" id="IPR050498">
    <property type="entry name" value="Ycf3"/>
</dbReference>
<evidence type="ECO:0000256" key="1">
    <source>
        <dbReference type="ARBA" id="ARBA00022737"/>
    </source>
</evidence>
<accession>A0ABQ5MLA3</accession>
<feature type="repeat" description="TPR" evidence="3">
    <location>
        <begin position="24"/>
        <end position="57"/>
    </location>
</feature>
<keyword evidence="4" id="KW-0732">Signal</keyword>
<dbReference type="InterPro" id="IPR019734">
    <property type="entry name" value="TPR_rpt"/>
</dbReference>
<organism evidence="5 6">
    <name type="scientific">Neptunitalea lumnitzerae</name>
    <dbReference type="NCBI Taxonomy" id="2965509"/>
    <lineage>
        <taxon>Bacteria</taxon>
        <taxon>Pseudomonadati</taxon>
        <taxon>Bacteroidota</taxon>
        <taxon>Flavobacteriia</taxon>
        <taxon>Flavobacteriales</taxon>
        <taxon>Flavobacteriaceae</taxon>
        <taxon>Neptunitalea</taxon>
    </lineage>
</organism>
<dbReference type="SUPFAM" id="SSF48452">
    <property type="entry name" value="TPR-like"/>
    <property type="match status" value="1"/>
</dbReference>
<evidence type="ECO:0000313" key="6">
    <source>
        <dbReference type="Proteomes" id="UP001143543"/>
    </source>
</evidence>
<keyword evidence="2 3" id="KW-0802">TPR repeat</keyword>
<reference evidence="5" key="1">
    <citation type="submission" date="2022-07" db="EMBL/GenBank/DDBJ databases">
        <title>Taxonomy of Novel Oxalotrophic and Methylotrophic Bacteria.</title>
        <authorList>
            <person name="Sahin N."/>
            <person name="Tani A."/>
        </authorList>
    </citation>
    <scope>NUCLEOTIDE SEQUENCE</scope>
    <source>
        <strain evidence="5">Y10</strain>
    </source>
</reference>
<dbReference type="SMART" id="SM00028">
    <property type="entry name" value="TPR"/>
    <property type="match status" value="4"/>
</dbReference>
<keyword evidence="6" id="KW-1185">Reference proteome</keyword>
<dbReference type="Gene3D" id="1.25.40.10">
    <property type="entry name" value="Tetratricopeptide repeat domain"/>
    <property type="match status" value="1"/>
</dbReference>
<dbReference type="Proteomes" id="UP001143543">
    <property type="component" value="Unassembled WGS sequence"/>
</dbReference>